<comment type="caution">
    <text evidence="4">The sequence shown here is derived from an EMBL/GenBank/DDBJ whole genome shotgun (WGS) entry which is preliminary data.</text>
</comment>
<dbReference type="InterPro" id="IPR036291">
    <property type="entry name" value="NAD(P)-bd_dom_sf"/>
</dbReference>
<keyword evidence="1" id="KW-0560">Oxidoreductase</keyword>
<reference evidence="4 5" key="1">
    <citation type="submission" date="2021-05" db="EMBL/GenBank/DDBJ databases">
        <title>Bacteria Genome sequencing.</title>
        <authorList>
            <person name="Takabe Y."/>
            <person name="Nakajima Y."/>
            <person name="Suzuki S."/>
            <person name="Shiozaki T."/>
        </authorList>
    </citation>
    <scope>NUCLEOTIDE SEQUENCE [LARGE SCALE GENOMIC DNA]</scope>
    <source>
        <strain evidence="4 5">AI_62</strain>
    </source>
</reference>
<accession>A0ABQ4NMJ2</accession>
<dbReference type="EMBL" id="BPFH01000003">
    <property type="protein sequence ID" value="GIT95444.1"/>
    <property type="molecule type" value="Genomic_DNA"/>
</dbReference>
<dbReference type="InterPro" id="IPR013118">
    <property type="entry name" value="Mannitol_DH_C"/>
</dbReference>
<evidence type="ECO:0000259" key="3">
    <source>
        <dbReference type="Pfam" id="PF08125"/>
    </source>
</evidence>
<proteinExistence type="predicted"/>
<name>A0ABQ4NMJ2_9RHOB</name>
<dbReference type="InterPro" id="IPR013328">
    <property type="entry name" value="6PGD_dom2"/>
</dbReference>
<dbReference type="PRINTS" id="PR00084">
    <property type="entry name" value="MTLDHDRGNASE"/>
</dbReference>
<dbReference type="Pfam" id="PF08125">
    <property type="entry name" value="Mannitol_dh_C"/>
    <property type="match status" value="1"/>
</dbReference>
<dbReference type="InterPro" id="IPR008927">
    <property type="entry name" value="6-PGluconate_DH-like_C_sf"/>
</dbReference>
<organism evidence="4 5">
    <name type="scientific">Jannaschia pagri</name>
    <dbReference type="NCBI Taxonomy" id="2829797"/>
    <lineage>
        <taxon>Bacteria</taxon>
        <taxon>Pseudomonadati</taxon>
        <taxon>Pseudomonadota</taxon>
        <taxon>Alphaproteobacteria</taxon>
        <taxon>Rhodobacterales</taxon>
        <taxon>Roseobacteraceae</taxon>
        <taxon>Jannaschia</taxon>
    </lineage>
</organism>
<evidence type="ECO:0000259" key="2">
    <source>
        <dbReference type="Pfam" id="PF01232"/>
    </source>
</evidence>
<dbReference type="InterPro" id="IPR050988">
    <property type="entry name" value="Mannitol_DH/Oxidoreductase"/>
</dbReference>
<sequence>MKPTILHFGLGAFHRAHQAVYTEDAGGWRIEAVSMRDPSLADAIETHPSYTLVTRAPDGPTLRQIDVIERGHALSRGAAPIVERLADPAVQVVTITVTEKGYGLDRATGGPDHTHPTMAHDLATPEAPRGLIGTLLLGLAARKAADAGPLTIISCDNLPDNGRVLERLIHLTAARAHPDLRAWITQTCTFPNTMVDRITPATSDATLELVRTETGRTDPLAVETEPFTQWVIEDRFAGPIPDWQAVGAEVVAEVAPYEMMKLRMLNGAHSAIAYMGALAGHAYVRDVMADRALMPRVRAVMDAAARTLPATLDTSAYARALIDRFANPTIDHRCLQIAMDGSQKMPQRIFAPVRDLLPVGGDVTAHAQATAAWLRYLRTAEGISDPLADALQDAARQDDPVSALVQVPGLDGTDVFADARWKKAVRQAL</sequence>
<dbReference type="PANTHER" id="PTHR43362">
    <property type="entry name" value="MANNITOL DEHYDROGENASE DSF1-RELATED"/>
    <property type="match status" value="1"/>
</dbReference>
<dbReference type="Proteomes" id="UP000786693">
    <property type="component" value="Unassembled WGS sequence"/>
</dbReference>
<protein>
    <submittedName>
        <fullName evidence="4">Mannitol dehydrogenase</fullName>
    </submittedName>
</protein>
<dbReference type="InterPro" id="IPR000669">
    <property type="entry name" value="Mannitol_DH"/>
</dbReference>
<dbReference type="SUPFAM" id="SSF48179">
    <property type="entry name" value="6-phosphogluconate dehydrogenase C-terminal domain-like"/>
    <property type="match status" value="1"/>
</dbReference>
<dbReference type="Pfam" id="PF01232">
    <property type="entry name" value="Mannitol_dh"/>
    <property type="match status" value="1"/>
</dbReference>
<dbReference type="Gene3D" id="3.40.50.720">
    <property type="entry name" value="NAD(P)-binding Rossmann-like Domain"/>
    <property type="match status" value="1"/>
</dbReference>
<feature type="domain" description="Mannitol dehydrogenase N-terminal" evidence="2">
    <location>
        <begin position="4"/>
        <end position="244"/>
    </location>
</feature>
<evidence type="ECO:0000313" key="5">
    <source>
        <dbReference type="Proteomes" id="UP000786693"/>
    </source>
</evidence>
<evidence type="ECO:0000256" key="1">
    <source>
        <dbReference type="ARBA" id="ARBA00023002"/>
    </source>
</evidence>
<keyword evidence="5" id="KW-1185">Reference proteome</keyword>
<dbReference type="Gene3D" id="1.10.1040.10">
    <property type="entry name" value="N-(1-d-carboxylethyl)-l-norvaline Dehydrogenase, domain 2"/>
    <property type="match status" value="1"/>
</dbReference>
<dbReference type="SUPFAM" id="SSF51735">
    <property type="entry name" value="NAD(P)-binding Rossmann-fold domains"/>
    <property type="match status" value="1"/>
</dbReference>
<dbReference type="RefSeq" id="WP_220748935.1">
    <property type="nucleotide sequence ID" value="NZ_BPFH01000003.1"/>
</dbReference>
<gene>
    <name evidence="4" type="primary">uxuB</name>
    <name evidence="4" type="ORF">JANAI62_20670</name>
</gene>
<dbReference type="InterPro" id="IPR013131">
    <property type="entry name" value="Mannitol_DH_N"/>
</dbReference>
<feature type="domain" description="Mannitol dehydrogenase C-terminal" evidence="3">
    <location>
        <begin position="254"/>
        <end position="404"/>
    </location>
</feature>
<evidence type="ECO:0000313" key="4">
    <source>
        <dbReference type="EMBL" id="GIT95444.1"/>
    </source>
</evidence>
<dbReference type="PANTHER" id="PTHR43362:SF1">
    <property type="entry name" value="MANNITOL DEHYDROGENASE 2-RELATED"/>
    <property type="match status" value="1"/>
</dbReference>